<dbReference type="CDD" id="cd05233">
    <property type="entry name" value="SDR_c"/>
    <property type="match status" value="1"/>
</dbReference>
<dbReference type="FunFam" id="3.40.50.720:FF:000084">
    <property type="entry name" value="Short-chain dehydrogenase reductase"/>
    <property type="match status" value="1"/>
</dbReference>
<evidence type="ECO:0000313" key="5">
    <source>
        <dbReference type="EMBL" id="SKA00774.1"/>
    </source>
</evidence>
<proteinExistence type="inferred from homology"/>
<evidence type="ECO:0000259" key="4">
    <source>
        <dbReference type="SMART" id="SM00822"/>
    </source>
</evidence>
<feature type="domain" description="Ketoreductase" evidence="4">
    <location>
        <begin position="7"/>
        <end position="193"/>
    </location>
</feature>
<sequence length="240" mass="25562">MQSLKGKTAIITGAGKGLGKAMALALAAEGVHLGLLARTVTDLEQVAEEAKQLNADIRVAFSAVDVSNYGAVQQAVTTVAGQLKQVDILINNAGIFKTGGFLELPVSEWEEVFRINVLGPYYIVHEVLPLLQQQGSGDIINIASTAGLKGAPRMSAYGASKAALINMSESLMQEVRKSNIRVTTVNPSTIATPLTLNASLTDGNPEKVLQPEDLAFLIVQHLKLPQRAFVKDFGLWSTNP</sequence>
<dbReference type="PROSITE" id="PS00061">
    <property type="entry name" value="ADH_SHORT"/>
    <property type="match status" value="1"/>
</dbReference>
<dbReference type="EMBL" id="FUWH01000008">
    <property type="protein sequence ID" value="SKA00774.1"/>
    <property type="molecule type" value="Genomic_DNA"/>
</dbReference>
<dbReference type="InterPro" id="IPR020904">
    <property type="entry name" value="Sc_DH/Rdtase_CS"/>
</dbReference>
<dbReference type="GO" id="GO:0016491">
    <property type="term" value="F:oxidoreductase activity"/>
    <property type="evidence" value="ECO:0007669"/>
    <property type="project" value="UniProtKB-KW"/>
</dbReference>
<evidence type="ECO:0000256" key="1">
    <source>
        <dbReference type="ARBA" id="ARBA00006484"/>
    </source>
</evidence>
<dbReference type="Proteomes" id="UP000190888">
    <property type="component" value="Unassembled WGS sequence"/>
</dbReference>
<dbReference type="PIRSF" id="PIRSF000126">
    <property type="entry name" value="11-beta-HSD1"/>
    <property type="match status" value="1"/>
</dbReference>
<dbReference type="Pfam" id="PF00106">
    <property type="entry name" value="adh_short"/>
    <property type="match status" value="1"/>
</dbReference>
<dbReference type="NCBIfam" id="NF005806">
    <property type="entry name" value="PRK07666.1"/>
    <property type="match status" value="1"/>
</dbReference>
<gene>
    <name evidence="5" type="ORF">SAMN04488132_10810</name>
</gene>
<reference evidence="5 6" key="1">
    <citation type="submission" date="2017-02" db="EMBL/GenBank/DDBJ databases">
        <authorList>
            <person name="Peterson S.W."/>
        </authorList>
    </citation>
    <scope>NUCLEOTIDE SEQUENCE [LARGE SCALE GENOMIC DNA]</scope>
    <source>
        <strain evidence="5 6">DSM 22335</strain>
    </source>
</reference>
<dbReference type="STRING" id="413434.SAMN04488132_10810"/>
<dbReference type="PANTHER" id="PTHR44196">
    <property type="entry name" value="DEHYDROGENASE/REDUCTASE SDR FAMILY MEMBER 7B"/>
    <property type="match status" value="1"/>
</dbReference>
<protein>
    <submittedName>
        <fullName evidence="5">3-oxoacyl-[acyl-carrier protein] reductase</fullName>
    </submittedName>
</protein>
<dbReference type="PANTHER" id="PTHR44196:SF1">
    <property type="entry name" value="DEHYDROGENASE_REDUCTASE SDR FAMILY MEMBER 7B"/>
    <property type="match status" value="1"/>
</dbReference>
<dbReference type="SMART" id="SM00822">
    <property type="entry name" value="PKS_KR"/>
    <property type="match status" value="1"/>
</dbReference>
<dbReference type="OrthoDB" id="9775296at2"/>
<comment type="similarity">
    <text evidence="1 3">Belongs to the short-chain dehydrogenases/reductases (SDR) family.</text>
</comment>
<evidence type="ECO:0000256" key="2">
    <source>
        <dbReference type="ARBA" id="ARBA00023002"/>
    </source>
</evidence>
<dbReference type="GO" id="GO:0016020">
    <property type="term" value="C:membrane"/>
    <property type="evidence" value="ECO:0007669"/>
    <property type="project" value="TreeGrafter"/>
</dbReference>
<dbReference type="SUPFAM" id="SSF51735">
    <property type="entry name" value="NAD(P)-binding Rossmann-fold domains"/>
    <property type="match status" value="1"/>
</dbReference>
<evidence type="ECO:0000256" key="3">
    <source>
        <dbReference type="RuleBase" id="RU000363"/>
    </source>
</evidence>
<name>A0A1T4QAS5_9BACT</name>
<dbReference type="InterPro" id="IPR002347">
    <property type="entry name" value="SDR_fam"/>
</dbReference>
<organism evidence="5 6">
    <name type="scientific">Sediminibacterium ginsengisoli</name>
    <dbReference type="NCBI Taxonomy" id="413434"/>
    <lineage>
        <taxon>Bacteria</taxon>
        <taxon>Pseudomonadati</taxon>
        <taxon>Bacteroidota</taxon>
        <taxon>Chitinophagia</taxon>
        <taxon>Chitinophagales</taxon>
        <taxon>Chitinophagaceae</taxon>
        <taxon>Sediminibacterium</taxon>
    </lineage>
</organism>
<keyword evidence="2" id="KW-0560">Oxidoreductase</keyword>
<dbReference type="PRINTS" id="PR00081">
    <property type="entry name" value="GDHRDH"/>
</dbReference>
<dbReference type="PRINTS" id="PR00080">
    <property type="entry name" value="SDRFAMILY"/>
</dbReference>
<dbReference type="RefSeq" id="WP_078831956.1">
    <property type="nucleotide sequence ID" value="NZ_FUWH01000008.1"/>
</dbReference>
<accession>A0A1T4QAS5</accession>
<evidence type="ECO:0000313" key="6">
    <source>
        <dbReference type="Proteomes" id="UP000190888"/>
    </source>
</evidence>
<dbReference type="InterPro" id="IPR036291">
    <property type="entry name" value="NAD(P)-bd_dom_sf"/>
</dbReference>
<dbReference type="AlphaFoldDB" id="A0A1T4QAS5"/>
<dbReference type="Gene3D" id="3.40.50.720">
    <property type="entry name" value="NAD(P)-binding Rossmann-like Domain"/>
    <property type="match status" value="1"/>
</dbReference>
<keyword evidence="6" id="KW-1185">Reference proteome</keyword>
<dbReference type="InterPro" id="IPR057326">
    <property type="entry name" value="KR_dom"/>
</dbReference>